<organism evidence="1 2">
    <name type="scientific">Flavobacterium limnosediminis JC2902</name>
    <dbReference type="NCBI Taxonomy" id="1341181"/>
    <lineage>
        <taxon>Bacteria</taxon>
        <taxon>Pseudomonadati</taxon>
        <taxon>Bacteroidota</taxon>
        <taxon>Flavobacteriia</taxon>
        <taxon>Flavobacteriales</taxon>
        <taxon>Flavobacteriaceae</taxon>
        <taxon>Flavobacterium</taxon>
    </lineage>
</organism>
<dbReference type="PANTHER" id="PTHR36842:SF1">
    <property type="entry name" value="PROTEIN TOLB"/>
    <property type="match status" value="1"/>
</dbReference>
<keyword evidence="2" id="KW-1185">Reference proteome</keyword>
<dbReference type="Gene3D" id="2.120.10.30">
    <property type="entry name" value="TolB, C-terminal domain"/>
    <property type="match status" value="2"/>
</dbReference>
<dbReference type="Proteomes" id="UP000018004">
    <property type="component" value="Unassembled WGS sequence"/>
</dbReference>
<dbReference type="OrthoDB" id="8432779at2"/>
<accession>V6SIU3</accession>
<proteinExistence type="predicted"/>
<dbReference type="AlphaFoldDB" id="V6SIU3"/>
<evidence type="ECO:0000313" key="2">
    <source>
        <dbReference type="Proteomes" id="UP000018004"/>
    </source>
</evidence>
<reference evidence="1 2" key="1">
    <citation type="submission" date="2013-08" db="EMBL/GenBank/DDBJ databases">
        <title>Flavobacterium limnosediminis JC2902 genome sequencing.</title>
        <authorList>
            <person name="Lee K."/>
            <person name="Yi H."/>
            <person name="Park S."/>
            <person name="Chun J."/>
        </authorList>
    </citation>
    <scope>NUCLEOTIDE SEQUENCE [LARGE SCALE GENOMIC DNA]</scope>
    <source>
        <strain evidence="1 2">JC2902</strain>
    </source>
</reference>
<dbReference type="RefSeq" id="WP_023580045.1">
    <property type="nucleotide sequence ID" value="NZ_AVGG01000018.1"/>
</dbReference>
<protein>
    <submittedName>
        <fullName evidence="1">Uncharacterized protein</fullName>
    </submittedName>
</protein>
<name>V6SIU3_9FLAO</name>
<dbReference type="EMBL" id="AVGG01000018">
    <property type="protein sequence ID" value="ESU26511.1"/>
    <property type="molecule type" value="Genomic_DNA"/>
</dbReference>
<comment type="caution">
    <text evidence="1">The sequence shown here is derived from an EMBL/GenBank/DDBJ whole genome shotgun (WGS) entry which is preliminary data.</text>
</comment>
<sequence>MKTHLVFAATLIVSTVMQAQKLEQPKQLLVEGSFCNPVVSPDGKYALLTKEHSQGVYLLDVKASKVRQISDKAGSGYAYSWNQNSTTFYFRTKNKADYHSYAKVASYDVKARTQKKQNSASPNWLPSFKGFEESTIVVYTNLTTLKIEAKDLKTQKSWVITNDEGQFYNALLSNDGKKIAVHKGADIYIYAIDGKSKGIKIGTGIATSWSKNDKYLIGFMDESKDGHTVSNSDLFLFDVASLKKIQLTSTEDRIEMFPCFYGDNKIMFSDDKTGKIYVSKLKI</sequence>
<evidence type="ECO:0000313" key="1">
    <source>
        <dbReference type="EMBL" id="ESU26511.1"/>
    </source>
</evidence>
<dbReference type="eggNOG" id="COG0823">
    <property type="taxonomic scope" value="Bacteria"/>
</dbReference>
<dbReference type="PANTHER" id="PTHR36842">
    <property type="entry name" value="PROTEIN TOLB HOMOLOG"/>
    <property type="match status" value="1"/>
</dbReference>
<dbReference type="SUPFAM" id="SSF82171">
    <property type="entry name" value="DPP6 N-terminal domain-like"/>
    <property type="match status" value="1"/>
</dbReference>
<gene>
    <name evidence="1" type="ORF">FLJC2902T_24820</name>
</gene>
<dbReference type="STRING" id="1341181.FLJC2902T_24820"/>
<dbReference type="PATRIC" id="fig|1341181.4.peg.2443"/>
<dbReference type="InterPro" id="IPR011042">
    <property type="entry name" value="6-blade_b-propeller_TolB-like"/>
</dbReference>